<name>A0A6A5HDH1_CAERE</name>
<organism evidence="2 3">
    <name type="scientific">Caenorhabditis remanei</name>
    <name type="common">Caenorhabditis vulgaris</name>
    <dbReference type="NCBI Taxonomy" id="31234"/>
    <lineage>
        <taxon>Eukaryota</taxon>
        <taxon>Metazoa</taxon>
        <taxon>Ecdysozoa</taxon>
        <taxon>Nematoda</taxon>
        <taxon>Chromadorea</taxon>
        <taxon>Rhabditida</taxon>
        <taxon>Rhabditina</taxon>
        <taxon>Rhabditomorpha</taxon>
        <taxon>Rhabditoidea</taxon>
        <taxon>Rhabditidae</taxon>
        <taxon>Peloderinae</taxon>
        <taxon>Caenorhabditis</taxon>
    </lineage>
</organism>
<reference evidence="2 3" key="1">
    <citation type="submission" date="2019-12" db="EMBL/GenBank/DDBJ databases">
        <title>Chromosome-level assembly of the Caenorhabditis remanei genome.</title>
        <authorList>
            <person name="Teterina A.A."/>
            <person name="Willis J.H."/>
            <person name="Phillips P.C."/>
        </authorList>
    </citation>
    <scope>NUCLEOTIDE SEQUENCE [LARGE SCALE GENOMIC DNA]</scope>
    <source>
        <strain evidence="2 3">PX506</strain>
        <tissue evidence="2">Whole organism</tissue>
    </source>
</reference>
<evidence type="ECO:0000256" key="1">
    <source>
        <dbReference type="SAM" id="SignalP"/>
    </source>
</evidence>
<dbReference type="GeneID" id="78773999"/>
<proteinExistence type="predicted"/>
<sequence length="134" mass="14530">MNLLLLKIVAITVIIPDILSQNDGTDSTTSSPSLDCGYLNNSYTSVGGMTYNGECCNSGAVNYMETENPGWRTNQQELQTYMLLLFTGGYCNSTVEQSTAVLTSTTTVPETTTTVKKIKFGQGFSKKNFAPKTL</sequence>
<feature type="signal peptide" evidence="1">
    <location>
        <begin position="1"/>
        <end position="20"/>
    </location>
</feature>
<protein>
    <submittedName>
        <fullName evidence="2">Uncharacterized protein</fullName>
    </submittedName>
</protein>
<feature type="chain" id="PRO_5025490973" evidence="1">
    <location>
        <begin position="21"/>
        <end position="134"/>
    </location>
</feature>
<dbReference type="AlphaFoldDB" id="A0A6A5HDH1"/>
<comment type="caution">
    <text evidence="2">The sequence shown here is derived from an EMBL/GenBank/DDBJ whole genome shotgun (WGS) entry which is preliminary data.</text>
</comment>
<evidence type="ECO:0000313" key="2">
    <source>
        <dbReference type="EMBL" id="KAF1764876.1"/>
    </source>
</evidence>
<dbReference type="Proteomes" id="UP000483820">
    <property type="component" value="Chromosome II"/>
</dbReference>
<dbReference type="RefSeq" id="XP_053589099.1">
    <property type="nucleotide sequence ID" value="XM_053724905.1"/>
</dbReference>
<dbReference type="EMBL" id="WUAV01000002">
    <property type="protein sequence ID" value="KAF1764876.1"/>
    <property type="molecule type" value="Genomic_DNA"/>
</dbReference>
<dbReference type="CTD" id="78773999"/>
<gene>
    <name evidence="2" type="ORF">GCK72_004827</name>
</gene>
<keyword evidence="1" id="KW-0732">Signal</keyword>
<evidence type="ECO:0000313" key="3">
    <source>
        <dbReference type="Proteomes" id="UP000483820"/>
    </source>
</evidence>
<dbReference type="KEGG" id="crq:GCK72_004827"/>
<accession>A0A6A5HDH1</accession>